<dbReference type="Gene3D" id="3.10.620.30">
    <property type="match status" value="1"/>
</dbReference>
<comment type="caution">
    <text evidence="2">The sequence shown here is derived from an EMBL/GenBank/DDBJ whole genome shotgun (WGS) entry which is preliminary data.</text>
</comment>
<gene>
    <name evidence="2" type="ORF">LX59_03124</name>
</gene>
<evidence type="ECO:0000313" key="3">
    <source>
        <dbReference type="Proteomes" id="UP000319627"/>
    </source>
</evidence>
<dbReference type="InterPro" id="IPR038765">
    <property type="entry name" value="Papain-like_cys_pep_sf"/>
</dbReference>
<dbReference type="GO" id="GO:0008233">
    <property type="term" value="F:peptidase activity"/>
    <property type="evidence" value="ECO:0007669"/>
    <property type="project" value="UniProtKB-KW"/>
</dbReference>
<keyword evidence="2" id="KW-0378">Hydrolase</keyword>
<dbReference type="EMBL" id="VLKG01000022">
    <property type="protein sequence ID" value="TWH63784.1"/>
    <property type="molecule type" value="Genomic_DNA"/>
</dbReference>
<dbReference type="Pfam" id="PF21295">
    <property type="entry name" value="Bact_transglu_N_2"/>
    <property type="match status" value="1"/>
</dbReference>
<dbReference type="Gene3D" id="2.60.40.2250">
    <property type="match status" value="1"/>
</dbReference>
<keyword evidence="2" id="KW-0645">Protease</keyword>
<dbReference type="SMART" id="SM00460">
    <property type="entry name" value="TGc"/>
    <property type="match status" value="1"/>
</dbReference>
<dbReference type="RefSeq" id="WP_144573372.1">
    <property type="nucleotide sequence ID" value="NZ_VLKG01000022.1"/>
</dbReference>
<evidence type="ECO:0000313" key="2">
    <source>
        <dbReference type="EMBL" id="TWH63784.1"/>
    </source>
</evidence>
<reference evidence="2 3" key="1">
    <citation type="submission" date="2019-07" db="EMBL/GenBank/DDBJ databases">
        <title>Genomic Encyclopedia of Type Strains, Phase I: the one thousand microbial genomes (KMG-I) project.</title>
        <authorList>
            <person name="Kyrpides N."/>
        </authorList>
    </citation>
    <scope>NUCLEOTIDE SEQUENCE [LARGE SCALE GENOMIC DNA]</scope>
    <source>
        <strain evidence="2 3">DSM 375</strain>
    </source>
</reference>
<sequence length="298" mass="33701">MIKLNLNIEINYLIDVNGADFICNIHAANTHYQVVSMENLHINQSIPYRIDKDLKHGNRYLRFTALPGPLKIIYTATIEVAHYRIRSNDLMEVPVRNLPLSVIEYLYPSRYCQSDRFIRLAIKEFGNLPQGYSRVKAIQEWVRRQVTFTQNVSNSNTSALDTFIEQQGICRDFSHLMIALCRAVNIPARFTTGTDYGANPCLGPPDFHAYVEVYLSGRWYIFDPSGTAIPMGFIRLGTGRDAADVSFATIFGNVQSQSPIIHAVAVEDSKFGFVAPYYCEEALSTDDERPLPYNPSGN</sequence>
<dbReference type="PANTHER" id="PTHR33490:SF12">
    <property type="entry name" value="BLL5557 PROTEIN"/>
    <property type="match status" value="1"/>
</dbReference>
<dbReference type="Pfam" id="PF01841">
    <property type="entry name" value="Transglut_core"/>
    <property type="match status" value="1"/>
</dbReference>
<dbReference type="OrthoDB" id="5438043at2"/>
<organism evidence="2 3">
    <name type="scientific">Azomonas agilis</name>
    <dbReference type="NCBI Taxonomy" id="116849"/>
    <lineage>
        <taxon>Bacteria</taxon>
        <taxon>Pseudomonadati</taxon>
        <taxon>Pseudomonadota</taxon>
        <taxon>Gammaproteobacteria</taxon>
        <taxon>Pseudomonadales</taxon>
        <taxon>Pseudomonadaceae</taxon>
        <taxon>Azomonas</taxon>
    </lineage>
</organism>
<dbReference type="InterPro" id="IPR002931">
    <property type="entry name" value="Transglutaminase-like"/>
</dbReference>
<evidence type="ECO:0000259" key="1">
    <source>
        <dbReference type="SMART" id="SM00460"/>
    </source>
</evidence>
<proteinExistence type="predicted"/>
<keyword evidence="3" id="KW-1185">Reference proteome</keyword>
<dbReference type="PANTHER" id="PTHR33490">
    <property type="entry name" value="BLR5614 PROTEIN-RELATED"/>
    <property type="match status" value="1"/>
</dbReference>
<dbReference type="SUPFAM" id="SSF54001">
    <property type="entry name" value="Cysteine proteinases"/>
    <property type="match status" value="1"/>
</dbReference>
<dbReference type="AlphaFoldDB" id="A0A562HZ12"/>
<dbReference type="GO" id="GO:0006508">
    <property type="term" value="P:proteolysis"/>
    <property type="evidence" value="ECO:0007669"/>
    <property type="project" value="UniProtKB-KW"/>
</dbReference>
<dbReference type="InterPro" id="IPR048930">
    <property type="entry name" value="Bact_transglu_N_2"/>
</dbReference>
<accession>A0A562HZ12</accession>
<dbReference type="Proteomes" id="UP000319627">
    <property type="component" value="Unassembled WGS sequence"/>
</dbReference>
<feature type="domain" description="Transglutaminase-like" evidence="1">
    <location>
        <begin position="162"/>
        <end position="226"/>
    </location>
</feature>
<name>A0A562HZ12_9GAMM</name>
<protein>
    <submittedName>
        <fullName evidence="2">Transglutaminase-like putative cysteine protease</fullName>
    </submittedName>
</protein>